<dbReference type="STRING" id="1794912.AXX12_00840"/>
<organism evidence="4 5">
    <name type="scientific">Anaerosporomusa subterranea</name>
    <dbReference type="NCBI Taxonomy" id="1794912"/>
    <lineage>
        <taxon>Bacteria</taxon>
        <taxon>Bacillati</taxon>
        <taxon>Bacillota</taxon>
        <taxon>Negativicutes</taxon>
        <taxon>Acetonemataceae</taxon>
        <taxon>Anaerosporomusa</taxon>
    </lineage>
</organism>
<dbReference type="InterPro" id="IPR025303">
    <property type="entry name" value="PdaC"/>
</dbReference>
<protein>
    <recommendedName>
        <fullName evidence="6">DUF3298 domain-containing protein</fullName>
    </recommendedName>
</protein>
<feature type="chain" id="PRO_5007595039" description="DUF3298 domain-containing protein" evidence="1">
    <location>
        <begin position="28"/>
        <end position="207"/>
    </location>
</feature>
<evidence type="ECO:0000313" key="5">
    <source>
        <dbReference type="Proteomes" id="UP000076268"/>
    </source>
</evidence>
<accession>A0A154BVS3</accession>
<feature type="domain" description="Deacetylase PdaC" evidence="3">
    <location>
        <begin position="45"/>
        <end position="119"/>
    </location>
</feature>
<dbReference type="InterPro" id="IPR037126">
    <property type="entry name" value="PdaC/RsiV-like_sf"/>
</dbReference>
<dbReference type="AlphaFoldDB" id="A0A154BVS3"/>
<dbReference type="Pfam" id="PF13739">
    <property type="entry name" value="PdaC"/>
    <property type="match status" value="1"/>
</dbReference>
<feature type="signal peptide" evidence="1">
    <location>
        <begin position="1"/>
        <end position="27"/>
    </location>
</feature>
<evidence type="ECO:0008006" key="6">
    <source>
        <dbReference type="Google" id="ProtNLM"/>
    </source>
</evidence>
<keyword evidence="1" id="KW-0732">Signal</keyword>
<name>A0A154BVS3_ANASB</name>
<evidence type="ECO:0000259" key="2">
    <source>
        <dbReference type="Pfam" id="PF11738"/>
    </source>
</evidence>
<evidence type="ECO:0000313" key="4">
    <source>
        <dbReference type="EMBL" id="KYZ78124.1"/>
    </source>
</evidence>
<evidence type="ECO:0000259" key="3">
    <source>
        <dbReference type="Pfam" id="PF13739"/>
    </source>
</evidence>
<evidence type="ECO:0000256" key="1">
    <source>
        <dbReference type="SAM" id="SignalP"/>
    </source>
</evidence>
<dbReference type="Proteomes" id="UP000076268">
    <property type="component" value="Unassembled WGS sequence"/>
</dbReference>
<feature type="domain" description="DUF3298" evidence="2">
    <location>
        <begin position="139"/>
        <end position="207"/>
    </location>
</feature>
<gene>
    <name evidence="4" type="ORF">AXX12_00840</name>
</gene>
<dbReference type="Gene3D" id="3.30.565.40">
    <property type="entry name" value="Fervidobacterium nodosum Rt17-B1 like"/>
    <property type="match status" value="1"/>
</dbReference>
<dbReference type="Gene3D" id="3.90.640.20">
    <property type="entry name" value="Heat-shock cognate protein, ATPase"/>
    <property type="match status" value="1"/>
</dbReference>
<dbReference type="OrthoDB" id="5637at2"/>
<keyword evidence="5" id="KW-1185">Reference proteome</keyword>
<dbReference type="RefSeq" id="WP_082816623.1">
    <property type="nucleotide sequence ID" value="NZ_LSGP01000001.1"/>
</dbReference>
<proteinExistence type="predicted"/>
<reference evidence="4 5" key="1">
    <citation type="submission" date="2016-02" db="EMBL/GenBank/DDBJ databases">
        <title>Anaerosporomusa subterraneum gen. nov., sp. nov., a spore-forming obligate anaerobe isolated from saprolite.</title>
        <authorList>
            <person name="Choi J.K."/>
            <person name="Shah M."/>
            <person name="Yee N."/>
        </authorList>
    </citation>
    <scope>NUCLEOTIDE SEQUENCE [LARGE SCALE GENOMIC DNA]</scope>
    <source>
        <strain evidence="4 5">RU4</strain>
    </source>
</reference>
<dbReference type="Pfam" id="PF11738">
    <property type="entry name" value="DUF3298"/>
    <property type="match status" value="1"/>
</dbReference>
<dbReference type="EMBL" id="LSGP01000001">
    <property type="protein sequence ID" value="KYZ78124.1"/>
    <property type="molecule type" value="Genomic_DNA"/>
</dbReference>
<comment type="caution">
    <text evidence="4">The sequence shown here is derived from an EMBL/GenBank/DDBJ whole genome shotgun (WGS) entry which is preliminary data.</text>
</comment>
<dbReference type="InterPro" id="IPR021729">
    <property type="entry name" value="DUF3298"/>
</dbReference>
<sequence>MKTLSLRLFLQVLLILLCFFPSDPVLADPREFADITQQTIRDGIIDIEYPVVKGLDNSVATEKINSLLSDHVARFRAGMAEDPYVKQAVGRYVIHQNADGILSLTITQYHYSGGAHGMSTMQGYTFDLATGYLYQFTDLIPPWERDRINRTIKQQIADKKTPLLQPFTEIKREPDFYLMPDRKIVIFYQLYELAPYAWGFVRFPIEY</sequence>